<dbReference type="PANTHER" id="PTHR48043:SF23">
    <property type="entry name" value="UDP-GLUCURONOSYLTRANSFERASE"/>
    <property type="match status" value="1"/>
</dbReference>
<evidence type="ECO:0000256" key="2">
    <source>
        <dbReference type="ARBA" id="ARBA00022676"/>
    </source>
</evidence>
<proteinExistence type="inferred from homology"/>
<organism evidence="8 9">
    <name type="scientific">Pristionchus mayeri</name>
    <dbReference type="NCBI Taxonomy" id="1317129"/>
    <lineage>
        <taxon>Eukaryota</taxon>
        <taxon>Metazoa</taxon>
        <taxon>Ecdysozoa</taxon>
        <taxon>Nematoda</taxon>
        <taxon>Chromadorea</taxon>
        <taxon>Rhabditida</taxon>
        <taxon>Rhabditina</taxon>
        <taxon>Diplogasteromorpha</taxon>
        <taxon>Diplogasteroidea</taxon>
        <taxon>Neodiplogasteridae</taxon>
        <taxon>Pristionchus</taxon>
    </lineage>
</organism>
<name>A0AAN5I2W1_9BILA</name>
<evidence type="ECO:0000313" key="9">
    <source>
        <dbReference type="Proteomes" id="UP001328107"/>
    </source>
</evidence>
<dbReference type="Proteomes" id="UP001328107">
    <property type="component" value="Unassembled WGS sequence"/>
</dbReference>
<comment type="catalytic activity">
    <reaction evidence="5 7">
        <text>glucuronate acceptor + UDP-alpha-D-glucuronate = acceptor beta-D-glucuronoside + UDP + H(+)</text>
        <dbReference type="Rhea" id="RHEA:21032"/>
        <dbReference type="ChEBI" id="CHEBI:15378"/>
        <dbReference type="ChEBI" id="CHEBI:58052"/>
        <dbReference type="ChEBI" id="CHEBI:58223"/>
        <dbReference type="ChEBI" id="CHEBI:132367"/>
        <dbReference type="ChEBI" id="CHEBI:132368"/>
        <dbReference type="EC" id="2.4.1.17"/>
    </reaction>
</comment>
<dbReference type="GO" id="GO:0016020">
    <property type="term" value="C:membrane"/>
    <property type="evidence" value="ECO:0007669"/>
    <property type="project" value="UniProtKB-SubCell"/>
</dbReference>
<evidence type="ECO:0000256" key="5">
    <source>
        <dbReference type="ARBA" id="ARBA00047475"/>
    </source>
</evidence>
<dbReference type="InterPro" id="IPR050271">
    <property type="entry name" value="UDP-glycosyltransferase"/>
</dbReference>
<comment type="subcellular location">
    <subcellularLocation>
        <location evidence="7">Membrane</location>
        <topology evidence="7">Single-pass membrane protein</topology>
    </subcellularLocation>
</comment>
<dbReference type="PROSITE" id="PS00375">
    <property type="entry name" value="UDPGT"/>
    <property type="match status" value="1"/>
</dbReference>
<feature type="non-terminal residue" evidence="8">
    <location>
        <position position="121"/>
    </location>
</feature>
<comment type="caution">
    <text evidence="8">The sequence shown here is derived from an EMBL/GenBank/DDBJ whole genome shotgun (WGS) entry which is preliminary data.</text>
</comment>
<evidence type="ECO:0000313" key="8">
    <source>
        <dbReference type="EMBL" id="GMR49515.1"/>
    </source>
</evidence>
<dbReference type="Pfam" id="PF00201">
    <property type="entry name" value="UDPGT"/>
    <property type="match status" value="1"/>
</dbReference>
<dbReference type="GO" id="GO:0015020">
    <property type="term" value="F:glucuronosyltransferase activity"/>
    <property type="evidence" value="ECO:0007669"/>
    <property type="project" value="UniProtKB-EC"/>
</dbReference>
<dbReference type="AlphaFoldDB" id="A0AAN5I2W1"/>
<dbReference type="EMBL" id="BTRK01000004">
    <property type="protein sequence ID" value="GMR49515.1"/>
    <property type="molecule type" value="Genomic_DNA"/>
</dbReference>
<feature type="non-terminal residue" evidence="8">
    <location>
        <position position="1"/>
    </location>
</feature>
<evidence type="ECO:0000256" key="1">
    <source>
        <dbReference type="ARBA" id="ARBA00009995"/>
    </source>
</evidence>
<dbReference type="PANTHER" id="PTHR48043">
    <property type="entry name" value="EG:EG0003.4 PROTEIN-RELATED"/>
    <property type="match status" value="1"/>
</dbReference>
<dbReference type="InterPro" id="IPR002213">
    <property type="entry name" value="UDP_glucos_trans"/>
</dbReference>
<dbReference type="InterPro" id="IPR035595">
    <property type="entry name" value="UDP_glycos_trans_CS"/>
</dbReference>
<evidence type="ECO:0000256" key="7">
    <source>
        <dbReference type="RuleBase" id="RU362059"/>
    </source>
</evidence>
<evidence type="ECO:0000256" key="3">
    <source>
        <dbReference type="ARBA" id="ARBA00022679"/>
    </source>
</evidence>
<evidence type="ECO:0000256" key="6">
    <source>
        <dbReference type="RuleBase" id="RU003718"/>
    </source>
</evidence>
<dbReference type="SUPFAM" id="SSF53756">
    <property type="entry name" value="UDP-Glycosyltransferase/glycogen phosphorylase"/>
    <property type="match status" value="1"/>
</dbReference>
<sequence length="121" mass="13355">KITIRRALSSFNDVTFIWKYEKPEDNVSQGIENIVAAKWRPQVSLLNDPRCTAFITHGGQGSTLEAAYAGIPMLMLPTPGDQQRNAAMIKRAGLGDIVSLSDLEGGDRLEEAIRDLLENEQ</sequence>
<dbReference type="CDD" id="cd03784">
    <property type="entry name" value="GT1_Gtf-like"/>
    <property type="match status" value="1"/>
</dbReference>
<accession>A0AAN5I2W1</accession>
<dbReference type="Gene3D" id="3.40.50.2000">
    <property type="entry name" value="Glycogen Phosphorylase B"/>
    <property type="match status" value="1"/>
</dbReference>
<keyword evidence="2 6" id="KW-0328">Glycosyltransferase</keyword>
<dbReference type="EC" id="2.4.1.17" evidence="7"/>
<comment type="similarity">
    <text evidence="1 6">Belongs to the UDP-glycosyltransferase family.</text>
</comment>
<protein>
    <recommendedName>
        <fullName evidence="7">UDP-glucuronosyltransferase</fullName>
        <ecNumber evidence="7">2.4.1.17</ecNumber>
    </recommendedName>
</protein>
<keyword evidence="9" id="KW-1185">Reference proteome</keyword>
<reference evidence="9" key="1">
    <citation type="submission" date="2022-10" db="EMBL/GenBank/DDBJ databases">
        <title>Genome assembly of Pristionchus species.</title>
        <authorList>
            <person name="Yoshida K."/>
            <person name="Sommer R.J."/>
        </authorList>
    </citation>
    <scope>NUCLEOTIDE SEQUENCE [LARGE SCALE GENOMIC DNA]</scope>
    <source>
        <strain evidence="9">RS5460</strain>
    </source>
</reference>
<gene>
    <name evidence="8" type="ORF">PMAYCL1PPCAC_19710</name>
</gene>
<keyword evidence="3 6" id="KW-0808">Transferase</keyword>
<keyword evidence="4" id="KW-0732">Signal</keyword>
<evidence type="ECO:0000256" key="4">
    <source>
        <dbReference type="ARBA" id="ARBA00022729"/>
    </source>
</evidence>